<keyword evidence="1" id="KW-0812">Transmembrane</keyword>
<gene>
    <name evidence="2" type="ORF">ODALV1_LOCUS16588</name>
</gene>
<organism evidence="2 3">
    <name type="scientific">Orchesella dallaii</name>
    <dbReference type="NCBI Taxonomy" id="48710"/>
    <lineage>
        <taxon>Eukaryota</taxon>
        <taxon>Metazoa</taxon>
        <taxon>Ecdysozoa</taxon>
        <taxon>Arthropoda</taxon>
        <taxon>Hexapoda</taxon>
        <taxon>Collembola</taxon>
        <taxon>Entomobryomorpha</taxon>
        <taxon>Entomobryoidea</taxon>
        <taxon>Orchesellidae</taxon>
        <taxon>Orchesellinae</taxon>
        <taxon>Orchesella</taxon>
    </lineage>
</organism>
<name>A0ABP1QXX6_9HEXA</name>
<keyword evidence="1" id="KW-1133">Transmembrane helix</keyword>
<accession>A0ABP1QXX6</accession>
<feature type="transmembrane region" description="Helical" evidence="1">
    <location>
        <begin position="78"/>
        <end position="98"/>
    </location>
</feature>
<sequence length="252" mass="28454">MSSSVLCSGIKTCLECIVICFFIERPNGKTECVIDIEGKTVNTVAPGGEDLCRSMYPVLPPIIPASFGSSAHSDLHNVLWYIAYALYTMLGILALVCIKQLWSKYMNRVQIRNVTPRNWTRRQNSLGTVAPFNPDDSVITNENHAYFHSMDDFLASLDDSTDSNATEMTIVPNVPMTPERIDFVRLGEDGAVIARANNFARAYFGDEEDQRGSPIRAAASGQRILILRKSHRDRMRRRLFTFDADRNEYVYE</sequence>
<comment type="caution">
    <text evidence="2">The sequence shown here is derived from an EMBL/GenBank/DDBJ whole genome shotgun (WGS) entry which is preliminary data.</text>
</comment>
<evidence type="ECO:0000256" key="1">
    <source>
        <dbReference type="SAM" id="Phobius"/>
    </source>
</evidence>
<protein>
    <submittedName>
        <fullName evidence="2">Uncharacterized protein</fullName>
    </submittedName>
</protein>
<proteinExistence type="predicted"/>
<dbReference type="Proteomes" id="UP001642540">
    <property type="component" value="Unassembled WGS sequence"/>
</dbReference>
<dbReference type="EMBL" id="CAXLJM020000050">
    <property type="protein sequence ID" value="CAL8114729.1"/>
    <property type="molecule type" value="Genomic_DNA"/>
</dbReference>
<evidence type="ECO:0000313" key="2">
    <source>
        <dbReference type="EMBL" id="CAL8114729.1"/>
    </source>
</evidence>
<evidence type="ECO:0000313" key="3">
    <source>
        <dbReference type="Proteomes" id="UP001642540"/>
    </source>
</evidence>
<keyword evidence="3" id="KW-1185">Reference proteome</keyword>
<reference evidence="2 3" key="1">
    <citation type="submission" date="2024-08" db="EMBL/GenBank/DDBJ databases">
        <authorList>
            <person name="Cucini C."/>
            <person name="Frati F."/>
        </authorList>
    </citation>
    <scope>NUCLEOTIDE SEQUENCE [LARGE SCALE GENOMIC DNA]</scope>
</reference>
<keyword evidence="1" id="KW-0472">Membrane</keyword>